<proteinExistence type="predicted"/>
<dbReference type="AlphaFoldDB" id="A0A2A2KC33"/>
<evidence type="ECO:0000313" key="2">
    <source>
        <dbReference type="EMBL" id="PAV71438.1"/>
    </source>
</evidence>
<evidence type="ECO:0000313" key="3">
    <source>
        <dbReference type="Proteomes" id="UP000218231"/>
    </source>
</evidence>
<name>A0A2A2KC33_9BILA</name>
<feature type="region of interest" description="Disordered" evidence="1">
    <location>
        <begin position="142"/>
        <end position="171"/>
    </location>
</feature>
<feature type="compositionally biased region" description="Low complexity" evidence="1">
    <location>
        <begin position="160"/>
        <end position="170"/>
    </location>
</feature>
<comment type="caution">
    <text evidence="2">The sequence shown here is derived from an EMBL/GenBank/DDBJ whole genome shotgun (WGS) entry which is preliminary data.</text>
</comment>
<protein>
    <submittedName>
        <fullName evidence="2">Uncharacterized protein</fullName>
    </submittedName>
</protein>
<keyword evidence="3" id="KW-1185">Reference proteome</keyword>
<accession>A0A2A2KC33</accession>
<organism evidence="2 3">
    <name type="scientific">Diploscapter pachys</name>
    <dbReference type="NCBI Taxonomy" id="2018661"/>
    <lineage>
        <taxon>Eukaryota</taxon>
        <taxon>Metazoa</taxon>
        <taxon>Ecdysozoa</taxon>
        <taxon>Nematoda</taxon>
        <taxon>Chromadorea</taxon>
        <taxon>Rhabditida</taxon>
        <taxon>Rhabditina</taxon>
        <taxon>Rhabditomorpha</taxon>
        <taxon>Rhabditoidea</taxon>
        <taxon>Rhabditidae</taxon>
        <taxon>Diploscapter</taxon>
    </lineage>
</organism>
<dbReference type="Proteomes" id="UP000218231">
    <property type="component" value="Unassembled WGS sequence"/>
</dbReference>
<sequence length="319" mass="33279">MADAQRHRRADEEGAAEGQQELAEVHLCRAGQVGGAAVHERAGGHCGQGDEQRQYQVRGVDGQRAGGKAGDRAQQHHRVQRAHLLVAHVQRLEEAHRAGGLLGNHHADQDHAQCQANDRAAAQPAGHQQRVAAVVLDGQAREDQGNGAGQGDADPRRQQHAAQRGQGQAQLEQVQPAPLGDLQQAAGSQAISALVAPRAPCRNGRLATTRALPRPPVMATSRPTTPKARRLAGACSGVEGEPGRLGFSCVERQAHGAPLVQAMGQLAGENCAQAGVQACRRDGLEAVARVERGIPGDIVEGGQGQPGQALEASGMPCLV</sequence>
<feature type="region of interest" description="Disordered" evidence="1">
    <location>
        <begin position="1"/>
        <end position="20"/>
    </location>
</feature>
<gene>
    <name evidence="2" type="ORF">WR25_21786</name>
</gene>
<dbReference type="EMBL" id="LIAE01009031">
    <property type="protein sequence ID" value="PAV71438.1"/>
    <property type="molecule type" value="Genomic_DNA"/>
</dbReference>
<feature type="region of interest" description="Disordered" evidence="1">
    <location>
        <begin position="34"/>
        <end position="54"/>
    </location>
</feature>
<evidence type="ECO:0000256" key="1">
    <source>
        <dbReference type="SAM" id="MobiDB-lite"/>
    </source>
</evidence>
<reference evidence="2 3" key="1">
    <citation type="journal article" date="2017" name="Curr. Biol.">
        <title>Genome architecture and evolution of a unichromosomal asexual nematode.</title>
        <authorList>
            <person name="Fradin H."/>
            <person name="Zegar C."/>
            <person name="Gutwein M."/>
            <person name="Lucas J."/>
            <person name="Kovtun M."/>
            <person name="Corcoran D."/>
            <person name="Baugh L.R."/>
            <person name="Kiontke K."/>
            <person name="Gunsalus K."/>
            <person name="Fitch D.H."/>
            <person name="Piano F."/>
        </authorList>
    </citation>
    <scope>NUCLEOTIDE SEQUENCE [LARGE SCALE GENOMIC DNA]</scope>
    <source>
        <strain evidence="2">PF1309</strain>
    </source>
</reference>
<feature type="compositionally biased region" description="Basic and acidic residues" evidence="1">
    <location>
        <begin position="38"/>
        <end position="53"/>
    </location>
</feature>